<dbReference type="AlphaFoldDB" id="A0A067T2W6"/>
<sequence>YGPHLPEVFLKIVPHPKSVNQGLSIIPLVGNSMTSTKDNTAAYVPQPQERPWAPFRTLEDFEVTEIAVASLMSKNVVNQFLSGVTGKWSDGKSPVTLKKYSDMDAALFNARKYVVQFNGKVYNFKFQYRDPWDYISSLVDDESLASVHMWNSVKKYYCEGDFEEQIFDEPNTAEAWWNVDVSPPVSQLLNR</sequence>
<organism evidence="1 2">
    <name type="scientific">Galerina marginata (strain CBS 339.88)</name>
    <dbReference type="NCBI Taxonomy" id="685588"/>
    <lineage>
        <taxon>Eukaryota</taxon>
        <taxon>Fungi</taxon>
        <taxon>Dikarya</taxon>
        <taxon>Basidiomycota</taxon>
        <taxon>Agaricomycotina</taxon>
        <taxon>Agaricomycetes</taxon>
        <taxon>Agaricomycetidae</taxon>
        <taxon>Agaricales</taxon>
        <taxon>Agaricineae</taxon>
        <taxon>Strophariaceae</taxon>
        <taxon>Galerina</taxon>
    </lineage>
</organism>
<dbReference type="HOGENOM" id="CLU_1424654_0_0_1"/>
<reference evidence="2" key="1">
    <citation type="journal article" date="2014" name="Proc. Natl. Acad. Sci. U.S.A.">
        <title>Extensive sampling of basidiomycete genomes demonstrates inadequacy of the white-rot/brown-rot paradigm for wood decay fungi.</title>
        <authorList>
            <person name="Riley R."/>
            <person name="Salamov A.A."/>
            <person name="Brown D.W."/>
            <person name="Nagy L.G."/>
            <person name="Floudas D."/>
            <person name="Held B.W."/>
            <person name="Levasseur A."/>
            <person name="Lombard V."/>
            <person name="Morin E."/>
            <person name="Otillar R."/>
            <person name="Lindquist E.A."/>
            <person name="Sun H."/>
            <person name="LaButti K.M."/>
            <person name="Schmutz J."/>
            <person name="Jabbour D."/>
            <person name="Luo H."/>
            <person name="Baker S.E."/>
            <person name="Pisabarro A.G."/>
            <person name="Walton J.D."/>
            <person name="Blanchette R.A."/>
            <person name="Henrissat B."/>
            <person name="Martin F."/>
            <person name="Cullen D."/>
            <person name="Hibbett D.S."/>
            <person name="Grigoriev I.V."/>
        </authorList>
    </citation>
    <scope>NUCLEOTIDE SEQUENCE [LARGE SCALE GENOMIC DNA]</scope>
    <source>
        <strain evidence="2">CBS 339.88</strain>
    </source>
</reference>
<evidence type="ECO:0000313" key="2">
    <source>
        <dbReference type="Proteomes" id="UP000027222"/>
    </source>
</evidence>
<keyword evidence="2" id="KW-1185">Reference proteome</keyword>
<dbReference type="EMBL" id="KL142386">
    <property type="protein sequence ID" value="KDR73368.1"/>
    <property type="molecule type" value="Genomic_DNA"/>
</dbReference>
<dbReference type="STRING" id="685588.A0A067T2W6"/>
<proteinExistence type="predicted"/>
<feature type="non-terminal residue" evidence="1">
    <location>
        <position position="1"/>
    </location>
</feature>
<evidence type="ECO:0000313" key="1">
    <source>
        <dbReference type="EMBL" id="KDR73368.1"/>
    </source>
</evidence>
<name>A0A067T2W6_GALM3</name>
<dbReference type="OrthoDB" id="3239511at2759"/>
<accession>A0A067T2W6</accession>
<dbReference type="Proteomes" id="UP000027222">
    <property type="component" value="Unassembled WGS sequence"/>
</dbReference>
<protein>
    <submittedName>
        <fullName evidence="1">Uncharacterized protein</fullName>
    </submittedName>
</protein>
<gene>
    <name evidence="1" type="ORF">GALMADRAFT_72633</name>
</gene>